<evidence type="ECO:0000256" key="1">
    <source>
        <dbReference type="ARBA" id="ARBA00001966"/>
    </source>
</evidence>
<keyword evidence="6" id="KW-0411">Iron-sulfur</keyword>
<protein>
    <submittedName>
        <fullName evidence="7">Quinohemoprotein amine dehydrogenase radical SAM maturase</fullName>
    </submittedName>
</protein>
<dbReference type="Proteomes" id="UP000185739">
    <property type="component" value="Chromosome"/>
</dbReference>
<keyword evidence="8" id="KW-1185">Reference proteome</keyword>
<dbReference type="InterPro" id="IPR023867">
    <property type="entry name" value="Sulphatase_maturase_rSAM"/>
</dbReference>
<dbReference type="Pfam" id="PF04055">
    <property type="entry name" value="Radical_SAM"/>
    <property type="match status" value="1"/>
</dbReference>
<evidence type="ECO:0000256" key="5">
    <source>
        <dbReference type="ARBA" id="ARBA00023004"/>
    </source>
</evidence>
<dbReference type="NCBIfam" id="TIGR03906">
    <property type="entry name" value="quino_hemo_SAM"/>
    <property type="match status" value="1"/>
</dbReference>
<keyword evidence="2" id="KW-0004">4Fe-4S</keyword>
<dbReference type="PROSITE" id="PS51918">
    <property type="entry name" value="RADICAL_SAM"/>
    <property type="match status" value="1"/>
</dbReference>
<keyword evidence="4" id="KW-0479">Metal-binding</keyword>
<evidence type="ECO:0000256" key="3">
    <source>
        <dbReference type="ARBA" id="ARBA00022691"/>
    </source>
</evidence>
<dbReference type="PANTHER" id="PTHR43273:SF8">
    <property type="entry name" value="RADICAL SAM DOMAIN PROTEIN"/>
    <property type="match status" value="1"/>
</dbReference>
<dbReference type="SFLD" id="SFLDF00336">
    <property type="entry name" value="quinohemoprotein_amine_dehydro"/>
    <property type="match status" value="1"/>
</dbReference>
<sequence>MSTLHLVAPNLHRLDSGGRQMLFHVPSSALFELDAPARDVLALFDTHATLDAEAIEARLAQRHGVDAVRETVAELCRLAVLAADQAAAGSGAALPSPPPTFPLNTVVLNVNTGCNLSCTYCYKEDLSAPARGLRMSFETAAKAIEMLLAESPAQPRYTIVFFGGEPLSNMPLIRAVVAHAQRRFAEHGAAVDFTLTTNATLLDERLIDWLDANRVGITVSMDGPPAVHDRNRRSFGGQGTYDVVRRKVDLLLARYRSRPVGCRVTLTRGITDVEQIFDHLYREVGFHEVGFGPVTSGELQAFNLDAEELAAVFTGLKTLGRRYLDAALDGRSLGFGNMHQLLTDLHEGNRKSLPCGAGVALLAVDGKGGLNLCHRFTGSSLPTFGDVDAGIDRARLAAFIARRLERSGTGCESCRIRNICSGGCYHESYAKYGDAAVPSYHYCELLRDWVDFGIEVYARIVTENPGFFAEHVSPRRSVRA</sequence>
<dbReference type="PROSITE" id="PS01305">
    <property type="entry name" value="MOAA_NIFB_PQQE"/>
    <property type="match status" value="1"/>
</dbReference>
<dbReference type="KEGG" id="tcl:Tchl_2124"/>
<dbReference type="SFLD" id="SFLDG01384">
    <property type="entry name" value="thioether_bond_formation_requi"/>
    <property type="match status" value="1"/>
</dbReference>
<dbReference type="OrthoDB" id="308557at2"/>
<evidence type="ECO:0000313" key="8">
    <source>
        <dbReference type="Proteomes" id="UP000185739"/>
    </source>
</evidence>
<dbReference type="CDD" id="cd01335">
    <property type="entry name" value="Radical_SAM"/>
    <property type="match status" value="1"/>
</dbReference>
<dbReference type="SFLD" id="SFLDG01067">
    <property type="entry name" value="SPASM/twitch_domain_containing"/>
    <property type="match status" value="1"/>
</dbReference>
<dbReference type="InterPro" id="IPR013785">
    <property type="entry name" value="Aldolase_TIM"/>
</dbReference>
<comment type="cofactor">
    <cofactor evidence="1">
        <name>[4Fe-4S] cluster</name>
        <dbReference type="ChEBI" id="CHEBI:49883"/>
    </cofactor>
</comment>
<reference evidence="7 8" key="1">
    <citation type="submission" date="2016-12" db="EMBL/GenBank/DDBJ databases">
        <title>Complete genome sequence of Thauera chlorobenzoica, a Betaproteobacterium degrading haloaromatics anaerobically to CO2 and halides.</title>
        <authorList>
            <person name="Goris T."/>
            <person name="Mergelsberg M."/>
            <person name="Boll M."/>
        </authorList>
    </citation>
    <scope>NUCLEOTIDE SEQUENCE [LARGE SCALE GENOMIC DNA]</scope>
    <source>
        <strain evidence="7 8">3CB1</strain>
    </source>
</reference>
<evidence type="ECO:0000256" key="4">
    <source>
        <dbReference type="ARBA" id="ARBA00022723"/>
    </source>
</evidence>
<dbReference type="NCBIfam" id="TIGR04085">
    <property type="entry name" value="rSAM_more_4Fe4S"/>
    <property type="match status" value="1"/>
</dbReference>
<dbReference type="AlphaFoldDB" id="A0A1H5S6U8"/>
<keyword evidence="3" id="KW-0949">S-adenosyl-L-methionine</keyword>
<dbReference type="PANTHER" id="PTHR43273">
    <property type="entry name" value="ANAEROBIC SULFATASE-MATURATING ENZYME HOMOLOG ASLB-RELATED"/>
    <property type="match status" value="1"/>
</dbReference>
<dbReference type="InterPro" id="IPR023886">
    <property type="entry name" value="QH-AmDH_gsu_maturation"/>
</dbReference>
<dbReference type="InterPro" id="IPR058240">
    <property type="entry name" value="rSAM_sf"/>
</dbReference>
<dbReference type="GO" id="GO:0051539">
    <property type="term" value="F:4 iron, 4 sulfur cluster binding"/>
    <property type="evidence" value="ECO:0007669"/>
    <property type="project" value="UniProtKB-KW"/>
</dbReference>
<dbReference type="STRING" id="96773.Tchl_2124"/>
<dbReference type="EMBL" id="CP018839">
    <property type="protein sequence ID" value="APR04967.1"/>
    <property type="molecule type" value="Genomic_DNA"/>
</dbReference>
<dbReference type="Gene3D" id="3.20.20.70">
    <property type="entry name" value="Aldolase class I"/>
    <property type="match status" value="1"/>
</dbReference>
<evidence type="ECO:0000256" key="2">
    <source>
        <dbReference type="ARBA" id="ARBA00022485"/>
    </source>
</evidence>
<name>A0A1H5S6U8_9RHOO</name>
<organism evidence="7 8">
    <name type="scientific">Thauera chlorobenzoica</name>
    <dbReference type="NCBI Taxonomy" id="96773"/>
    <lineage>
        <taxon>Bacteria</taxon>
        <taxon>Pseudomonadati</taxon>
        <taxon>Pseudomonadota</taxon>
        <taxon>Betaproteobacteria</taxon>
        <taxon>Rhodocyclales</taxon>
        <taxon>Zoogloeaceae</taxon>
        <taxon>Thauera</taxon>
    </lineage>
</organism>
<dbReference type="InterPro" id="IPR000385">
    <property type="entry name" value="MoaA_NifB_PqqE_Fe-S-bd_CS"/>
</dbReference>
<dbReference type="SUPFAM" id="SSF102114">
    <property type="entry name" value="Radical SAM enzymes"/>
    <property type="match status" value="1"/>
</dbReference>
<keyword evidence="5" id="KW-0408">Iron</keyword>
<dbReference type="SFLD" id="SFLDG01386">
    <property type="entry name" value="main_SPASM_domain-containing"/>
    <property type="match status" value="1"/>
</dbReference>
<gene>
    <name evidence="7" type="ORF">Tchl_2124</name>
</gene>
<dbReference type="SFLD" id="SFLDS00029">
    <property type="entry name" value="Radical_SAM"/>
    <property type="match status" value="1"/>
</dbReference>
<evidence type="ECO:0000256" key="6">
    <source>
        <dbReference type="ARBA" id="ARBA00023014"/>
    </source>
</evidence>
<dbReference type="InterPro" id="IPR007197">
    <property type="entry name" value="rSAM"/>
</dbReference>
<dbReference type="RefSeq" id="WP_075148386.1">
    <property type="nucleotide sequence ID" value="NZ_CP018839.1"/>
</dbReference>
<dbReference type="GO" id="GO:0016491">
    <property type="term" value="F:oxidoreductase activity"/>
    <property type="evidence" value="ECO:0007669"/>
    <property type="project" value="InterPro"/>
</dbReference>
<evidence type="ECO:0000313" key="7">
    <source>
        <dbReference type="EMBL" id="APR04967.1"/>
    </source>
</evidence>
<accession>A0A1H5S6U8</accession>
<dbReference type="GO" id="GO:0046872">
    <property type="term" value="F:metal ion binding"/>
    <property type="evidence" value="ECO:0007669"/>
    <property type="project" value="UniProtKB-KW"/>
</dbReference>
<proteinExistence type="predicted"/>
<dbReference type="InterPro" id="IPR023885">
    <property type="entry name" value="4Fe4S-binding_SPASM_dom"/>
</dbReference>